<feature type="transmembrane region" description="Helical" evidence="1">
    <location>
        <begin position="307"/>
        <end position="327"/>
    </location>
</feature>
<keyword evidence="1" id="KW-0812">Transmembrane</keyword>
<evidence type="ECO:0000313" key="3">
    <source>
        <dbReference type="Proteomes" id="UP000599074"/>
    </source>
</evidence>
<keyword evidence="1" id="KW-1133">Transmembrane helix</keyword>
<feature type="transmembrane region" description="Helical" evidence="1">
    <location>
        <begin position="203"/>
        <end position="219"/>
    </location>
</feature>
<feature type="transmembrane region" description="Helical" evidence="1">
    <location>
        <begin position="225"/>
        <end position="244"/>
    </location>
</feature>
<proteinExistence type="predicted"/>
<keyword evidence="1" id="KW-0472">Membrane</keyword>
<gene>
    <name evidence="2" type="ORF">Pme01_35530</name>
</gene>
<reference evidence="2" key="1">
    <citation type="submission" date="2021-01" db="EMBL/GenBank/DDBJ databases">
        <title>Whole genome shotgun sequence of Planosporangium mesophilum NBRC 109066.</title>
        <authorList>
            <person name="Komaki H."/>
            <person name="Tamura T."/>
        </authorList>
    </citation>
    <scope>NUCLEOTIDE SEQUENCE</scope>
    <source>
        <strain evidence="2">NBRC 109066</strain>
    </source>
</reference>
<organism evidence="2 3">
    <name type="scientific">Planosporangium mesophilum</name>
    <dbReference type="NCBI Taxonomy" id="689768"/>
    <lineage>
        <taxon>Bacteria</taxon>
        <taxon>Bacillati</taxon>
        <taxon>Actinomycetota</taxon>
        <taxon>Actinomycetes</taxon>
        <taxon>Micromonosporales</taxon>
        <taxon>Micromonosporaceae</taxon>
        <taxon>Planosporangium</taxon>
    </lineage>
</organism>
<sequence>MLLVAFAYAGGRTGAAWASTAYWVGQVVVYTPIVFRLLSRRLTGVTESFLLAMGLAVNQYMLKWMFSPDQFRFPDELQHWLSTTIVLETGRLFQPNSALPVAAHFPGLEEMGSALVSLTGLSVTDAGLLTAGVLRLVFVGALFMMVRRAGGSPSLAGATCAIYATALHYLFFNAMYIYQTAALPFLMLAIWATRSWRSREPGYVPYAVVGVASVAVVAVSHHITAMAMVGTLGLLALCDLVFPATHKRRSALALAVTAVVVVVAWVLLVANEIIDYLGAPLQSMLASLTQIFAGGGSKVSVAPGNPLWQLGIQAAALLSLLVLLARASWVALRKRERDAWQWAVLVGSVAFFATSGLRFVGAQGPELAGRASTFTYVPMSMLAAATIVDWRRGLRPHTWPGPLGRLTVNARWARPAPLGAAMATLLMLAARAGGWPPYWEHLPGKYLVSGFERSVVGENVTAAWWTGEALGWRNRFAADLSGATLVSTYGRQDPVGEAADLYYDPVWGLRDQQILQSLQIDYLWVDVRMSQQLPASGVYFVVDPKAQRHVTPVPLENLVKFDHIPGVNLVYDSGNIRIYDVRGA</sequence>
<feature type="transmembrane region" description="Helical" evidence="1">
    <location>
        <begin position="339"/>
        <end position="361"/>
    </location>
</feature>
<feature type="transmembrane region" description="Helical" evidence="1">
    <location>
        <begin position="251"/>
        <end position="274"/>
    </location>
</feature>
<dbReference type="Proteomes" id="UP000599074">
    <property type="component" value="Unassembled WGS sequence"/>
</dbReference>
<comment type="caution">
    <text evidence="2">The sequence shown here is derived from an EMBL/GenBank/DDBJ whole genome shotgun (WGS) entry which is preliminary data.</text>
</comment>
<feature type="transmembrane region" description="Helical" evidence="1">
    <location>
        <begin position="42"/>
        <end position="62"/>
    </location>
</feature>
<evidence type="ECO:0000256" key="1">
    <source>
        <dbReference type="SAM" id="Phobius"/>
    </source>
</evidence>
<protein>
    <submittedName>
        <fullName evidence="2">Uncharacterized protein</fullName>
    </submittedName>
</protein>
<accession>A0A8J3TED7</accession>
<keyword evidence="3" id="KW-1185">Reference proteome</keyword>
<dbReference type="AlphaFoldDB" id="A0A8J3TED7"/>
<feature type="transmembrane region" description="Helical" evidence="1">
    <location>
        <begin position="166"/>
        <end position="191"/>
    </location>
</feature>
<dbReference type="EMBL" id="BOON01000032">
    <property type="protein sequence ID" value="GII23956.1"/>
    <property type="molecule type" value="Genomic_DNA"/>
</dbReference>
<evidence type="ECO:0000313" key="2">
    <source>
        <dbReference type="EMBL" id="GII23956.1"/>
    </source>
</evidence>
<name>A0A8J3TED7_9ACTN</name>
<feature type="transmembrane region" description="Helical" evidence="1">
    <location>
        <begin position="126"/>
        <end position="146"/>
    </location>
</feature>